<dbReference type="PANTHER" id="PTHR45836:SF13">
    <property type="entry name" value="PROTEIN CRUMBS"/>
    <property type="match status" value="1"/>
</dbReference>
<keyword evidence="6" id="KW-0677">Repeat</keyword>
<dbReference type="InterPro" id="IPR009030">
    <property type="entry name" value="Growth_fac_rcpt_cys_sf"/>
</dbReference>
<dbReference type="Pfam" id="PF00008">
    <property type="entry name" value="EGF"/>
    <property type="match status" value="4"/>
</dbReference>
<dbReference type="GO" id="GO:0007411">
    <property type="term" value="P:axon guidance"/>
    <property type="evidence" value="ECO:0007669"/>
    <property type="project" value="TreeGrafter"/>
</dbReference>
<dbReference type="GO" id="GO:0005886">
    <property type="term" value="C:plasma membrane"/>
    <property type="evidence" value="ECO:0007669"/>
    <property type="project" value="UniProtKB-SubCell"/>
</dbReference>
<feature type="domain" description="EGF-like" evidence="13">
    <location>
        <begin position="385"/>
        <end position="421"/>
    </location>
</feature>
<feature type="domain" description="EGF-like" evidence="13">
    <location>
        <begin position="441"/>
        <end position="477"/>
    </location>
</feature>
<feature type="disulfide bond" evidence="12">
    <location>
        <begin position="505"/>
        <end position="514"/>
    </location>
</feature>
<feature type="domain" description="EGF-like" evidence="13">
    <location>
        <begin position="479"/>
        <end position="515"/>
    </location>
</feature>
<dbReference type="InterPro" id="IPR001881">
    <property type="entry name" value="EGF-like_Ca-bd_dom"/>
</dbReference>
<feature type="domain" description="EGF-like" evidence="13">
    <location>
        <begin position="232"/>
        <end position="269"/>
    </location>
</feature>
<proteinExistence type="predicted"/>
<keyword evidence="10 12" id="KW-1015">Disulfide bond</keyword>
<dbReference type="Proteomes" id="UP000242188">
    <property type="component" value="Unassembled WGS sequence"/>
</dbReference>
<feature type="domain" description="EGF-like" evidence="13">
    <location>
        <begin position="309"/>
        <end position="345"/>
    </location>
</feature>
<protein>
    <submittedName>
        <fullName evidence="14">Fibropellin-1</fullName>
    </submittedName>
</protein>
<dbReference type="InterPro" id="IPR049883">
    <property type="entry name" value="NOTCH1_EGF-like"/>
</dbReference>
<dbReference type="Gene3D" id="2.10.25.10">
    <property type="entry name" value="Laminin"/>
    <property type="match status" value="8"/>
</dbReference>
<feature type="disulfide bond" evidence="12">
    <location>
        <begin position="467"/>
        <end position="476"/>
    </location>
</feature>
<evidence type="ECO:0000256" key="3">
    <source>
        <dbReference type="ARBA" id="ARBA00022536"/>
    </source>
</evidence>
<dbReference type="FunFam" id="2.10.25.10:FF:000038">
    <property type="entry name" value="Fibrillin 2"/>
    <property type="match status" value="1"/>
</dbReference>
<dbReference type="STRING" id="6573.A0A210QAB7"/>
<dbReference type="PANTHER" id="PTHR45836">
    <property type="entry name" value="SLIT HOMOLOG"/>
    <property type="match status" value="1"/>
</dbReference>
<dbReference type="InterPro" id="IPR000152">
    <property type="entry name" value="EGF-type_Asp/Asn_hydroxyl_site"/>
</dbReference>
<dbReference type="FunFam" id="2.10.25.10:FF:000125">
    <property type="entry name" value="Neurogenic locus notch protein-like"/>
    <property type="match status" value="2"/>
</dbReference>
<feature type="disulfide bond" evidence="12">
    <location>
        <begin position="373"/>
        <end position="382"/>
    </location>
</feature>
<dbReference type="GO" id="GO:0007219">
    <property type="term" value="P:Notch signaling pathway"/>
    <property type="evidence" value="ECO:0007669"/>
    <property type="project" value="TreeGrafter"/>
</dbReference>
<gene>
    <name evidence="14" type="ORF">KP79_PYT11592</name>
</gene>
<reference evidence="14 15" key="1">
    <citation type="journal article" date="2017" name="Nat. Ecol. Evol.">
        <title>Scallop genome provides insights into evolution of bilaterian karyotype and development.</title>
        <authorList>
            <person name="Wang S."/>
            <person name="Zhang J."/>
            <person name="Jiao W."/>
            <person name="Li J."/>
            <person name="Xun X."/>
            <person name="Sun Y."/>
            <person name="Guo X."/>
            <person name="Huan P."/>
            <person name="Dong B."/>
            <person name="Zhang L."/>
            <person name="Hu X."/>
            <person name="Sun X."/>
            <person name="Wang J."/>
            <person name="Zhao C."/>
            <person name="Wang Y."/>
            <person name="Wang D."/>
            <person name="Huang X."/>
            <person name="Wang R."/>
            <person name="Lv J."/>
            <person name="Li Y."/>
            <person name="Zhang Z."/>
            <person name="Liu B."/>
            <person name="Lu W."/>
            <person name="Hui Y."/>
            <person name="Liang J."/>
            <person name="Zhou Z."/>
            <person name="Hou R."/>
            <person name="Li X."/>
            <person name="Liu Y."/>
            <person name="Li H."/>
            <person name="Ning X."/>
            <person name="Lin Y."/>
            <person name="Zhao L."/>
            <person name="Xing Q."/>
            <person name="Dou J."/>
            <person name="Li Y."/>
            <person name="Mao J."/>
            <person name="Guo H."/>
            <person name="Dou H."/>
            <person name="Li T."/>
            <person name="Mu C."/>
            <person name="Jiang W."/>
            <person name="Fu Q."/>
            <person name="Fu X."/>
            <person name="Miao Y."/>
            <person name="Liu J."/>
            <person name="Yu Q."/>
            <person name="Li R."/>
            <person name="Liao H."/>
            <person name="Li X."/>
            <person name="Kong Y."/>
            <person name="Jiang Z."/>
            <person name="Chourrout D."/>
            <person name="Li R."/>
            <person name="Bao Z."/>
        </authorList>
    </citation>
    <scope>NUCLEOTIDE SEQUENCE [LARGE SCALE GENOMIC DNA]</scope>
    <source>
        <strain evidence="14 15">PY_sf001</strain>
    </source>
</reference>
<dbReference type="GO" id="GO:0009986">
    <property type="term" value="C:cell surface"/>
    <property type="evidence" value="ECO:0007669"/>
    <property type="project" value="TreeGrafter"/>
</dbReference>
<evidence type="ECO:0000256" key="10">
    <source>
        <dbReference type="ARBA" id="ARBA00023157"/>
    </source>
</evidence>
<dbReference type="GO" id="GO:0048513">
    <property type="term" value="P:animal organ development"/>
    <property type="evidence" value="ECO:0007669"/>
    <property type="project" value="UniProtKB-ARBA"/>
</dbReference>
<feature type="domain" description="EGF-like" evidence="13">
    <location>
        <begin position="517"/>
        <end position="555"/>
    </location>
</feature>
<evidence type="ECO:0000256" key="2">
    <source>
        <dbReference type="ARBA" id="ARBA00022475"/>
    </source>
</evidence>
<evidence type="ECO:0000259" key="13">
    <source>
        <dbReference type="PROSITE" id="PS50026"/>
    </source>
</evidence>
<keyword evidence="5" id="KW-0732">Signal</keyword>
<keyword evidence="4" id="KW-0812">Transmembrane</keyword>
<feature type="disulfide bond" evidence="12">
    <location>
        <begin position="297"/>
        <end position="306"/>
    </location>
</feature>
<comment type="caution">
    <text evidence="12">Lacks conserved residue(s) required for the propagation of feature annotation.</text>
</comment>
<dbReference type="PRINTS" id="PR00010">
    <property type="entry name" value="EGFBLOOD"/>
</dbReference>
<keyword evidence="3 12" id="KW-0245">EGF-like domain</keyword>
<evidence type="ECO:0000256" key="11">
    <source>
        <dbReference type="ARBA" id="ARBA00023180"/>
    </source>
</evidence>
<comment type="subcellular location">
    <subcellularLocation>
        <location evidence="1">Cell membrane</location>
        <topology evidence="1">Single-pass type I membrane protein</topology>
    </subcellularLocation>
</comment>
<feature type="domain" description="EGF-like" evidence="13">
    <location>
        <begin position="347"/>
        <end position="383"/>
    </location>
</feature>
<dbReference type="SMART" id="SM00179">
    <property type="entry name" value="EGF_CA"/>
    <property type="match status" value="8"/>
</dbReference>
<keyword evidence="11" id="KW-0325">Glycoprotein</keyword>
<dbReference type="PROSITE" id="PS01187">
    <property type="entry name" value="EGF_CA"/>
    <property type="match status" value="3"/>
</dbReference>
<dbReference type="InterPro" id="IPR000742">
    <property type="entry name" value="EGF"/>
</dbReference>
<dbReference type="GO" id="GO:0005509">
    <property type="term" value="F:calcium ion binding"/>
    <property type="evidence" value="ECO:0007669"/>
    <property type="project" value="InterPro"/>
</dbReference>
<feature type="disulfide bond" evidence="12">
    <location>
        <begin position="335"/>
        <end position="344"/>
    </location>
</feature>
<keyword evidence="15" id="KW-1185">Reference proteome</keyword>
<dbReference type="GO" id="GO:0043235">
    <property type="term" value="C:receptor complex"/>
    <property type="evidence" value="ECO:0007669"/>
    <property type="project" value="TreeGrafter"/>
</dbReference>
<dbReference type="OrthoDB" id="283575at2759"/>
<keyword evidence="8" id="KW-1133">Transmembrane helix</keyword>
<dbReference type="Pfam" id="PF07645">
    <property type="entry name" value="EGF_CA"/>
    <property type="match status" value="4"/>
</dbReference>
<keyword evidence="2" id="KW-1003">Cell membrane</keyword>
<dbReference type="PROSITE" id="PS00022">
    <property type="entry name" value="EGF_1"/>
    <property type="match status" value="8"/>
</dbReference>
<name>A0A210QAB7_MIZYE</name>
<dbReference type="CDD" id="cd00054">
    <property type="entry name" value="EGF_CA"/>
    <property type="match status" value="8"/>
</dbReference>
<evidence type="ECO:0000256" key="6">
    <source>
        <dbReference type="ARBA" id="ARBA00022737"/>
    </source>
</evidence>
<dbReference type="SUPFAM" id="SSF57196">
    <property type="entry name" value="EGF/Laminin"/>
    <property type="match status" value="2"/>
</dbReference>
<feature type="disulfide bond" evidence="12">
    <location>
        <begin position="545"/>
        <end position="554"/>
    </location>
</feature>
<keyword evidence="9" id="KW-0472">Membrane</keyword>
<evidence type="ECO:0000256" key="1">
    <source>
        <dbReference type="ARBA" id="ARBA00004251"/>
    </source>
</evidence>
<evidence type="ECO:0000256" key="8">
    <source>
        <dbReference type="ARBA" id="ARBA00022989"/>
    </source>
</evidence>
<evidence type="ECO:0000256" key="4">
    <source>
        <dbReference type="ARBA" id="ARBA00022692"/>
    </source>
</evidence>
<dbReference type="FunFam" id="2.10.25.10:FF:000151">
    <property type="entry name" value="FAT atypical cadherin 4"/>
    <property type="match status" value="2"/>
</dbReference>
<organism evidence="14 15">
    <name type="scientific">Mizuhopecten yessoensis</name>
    <name type="common">Japanese scallop</name>
    <name type="synonym">Patinopecten yessoensis</name>
    <dbReference type="NCBI Taxonomy" id="6573"/>
    <lineage>
        <taxon>Eukaryota</taxon>
        <taxon>Metazoa</taxon>
        <taxon>Spiralia</taxon>
        <taxon>Lophotrochozoa</taxon>
        <taxon>Mollusca</taxon>
        <taxon>Bivalvia</taxon>
        <taxon>Autobranchia</taxon>
        <taxon>Pteriomorphia</taxon>
        <taxon>Pectinida</taxon>
        <taxon>Pectinoidea</taxon>
        <taxon>Pectinidae</taxon>
        <taxon>Mizuhopecten</taxon>
    </lineage>
</organism>
<comment type="caution">
    <text evidence="14">The sequence shown here is derived from an EMBL/GenBank/DDBJ whole genome shotgun (WGS) entry which is preliminary data.</text>
</comment>
<dbReference type="FunFam" id="2.10.25.10:FF:000391">
    <property type="entry name" value="Weary, isoform C"/>
    <property type="match status" value="1"/>
</dbReference>
<feature type="disulfide bond" evidence="12">
    <location>
        <begin position="259"/>
        <end position="268"/>
    </location>
</feature>
<dbReference type="PROSITE" id="PS00010">
    <property type="entry name" value="ASX_HYDROXYL"/>
    <property type="match status" value="8"/>
</dbReference>
<sequence length="594" mass="64895">MAAVVNNARILCVFTLWFISYIDQVISVAVVEVTVQSFANPHNSWQTPNVGFFFHSQTKVACCASDETYPRCVTPCPVQIHFCLNSFRGACRAEKVTSKIVPTGQTISFGDHVGNLTNPFRLTIPTWSTDLGVKIKAYLYGTANTVLDGRQSLIIRPAFISPIAFHGSVKNYYVGNGITFTFKVYCGECSSGNRCEIPFIPHNHLKCIPGGKGTITCEKGYLYSPHSKTCSNIDECRTLRPCQNGGSCVDNGGSYLCVCDGDWTGENCTRVRNKCESTPCQNGATCIDHLGSYTCTCAHGWTGSNCESDVNECLSAPCGNNGVCINKKMGYSCNCTDGWTGYNCSQDVDECQSTPCQHGGHCVNTYGTYTCNCITGWAGQTCDSDVNECKASPCQNEAVCVNIPGGYLCNCTGGWKGDNCTSGWKGDNCTGGWKGDNCTQDINECSGVPCQNNGTCVNSEGGFHCICSEGYTGIDCSSDIDECMDSPCKHNGTCTNTRGGFECECDEEWTGMRCDVDVNECDVTSHLCTQNGTCENLAGGFRCLCNPGWGGKRCDTDLNFCHIDHWCNVWRMRFQQYYHNMQLSSHMVWRQMSK</sequence>
<feature type="domain" description="EGF-like" evidence="13">
    <location>
        <begin position="271"/>
        <end position="307"/>
    </location>
</feature>
<dbReference type="SUPFAM" id="SSF57184">
    <property type="entry name" value="Growth factor receptor domain"/>
    <property type="match status" value="2"/>
</dbReference>
<evidence type="ECO:0000256" key="12">
    <source>
        <dbReference type="PROSITE-ProRule" id="PRU00076"/>
    </source>
</evidence>
<evidence type="ECO:0000256" key="5">
    <source>
        <dbReference type="ARBA" id="ARBA00022729"/>
    </source>
</evidence>
<accession>A0A210QAB7</accession>
<dbReference type="FunFam" id="2.10.25.10:FF:000031">
    <property type="entry name" value="neurogenic locus notch homolog protein 3"/>
    <property type="match status" value="1"/>
</dbReference>
<dbReference type="PROSITE" id="PS01186">
    <property type="entry name" value="EGF_2"/>
    <property type="match status" value="6"/>
</dbReference>
<dbReference type="InterPro" id="IPR018097">
    <property type="entry name" value="EGF_Ca-bd_CS"/>
</dbReference>
<keyword evidence="7" id="KW-0106">Calcium</keyword>
<evidence type="ECO:0000313" key="14">
    <source>
        <dbReference type="EMBL" id="OWF45684.1"/>
    </source>
</evidence>
<dbReference type="AlphaFoldDB" id="A0A210QAB7"/>
<evidence type="ECO:0000256" key="7">
    <source>
        <dbReference type="ARBA" id="ARBA00022837"/>
    </source>
</evidence>
<evidence type="ECO:0000313" key="15">
    <source>
        <dbReference type="Proteomes" id="UP000242188"/>
    </source>
</evidence>
<dbReference type="InterPro" id="IPR051355">
    <property type="entry name" value="Notch/Slit_guidance"/>
</dbReference>
<dbReference type="SMART" id="SM00181">
    <property type="entry name" value="EGF"/>
    <property type="match status" value="8"/>
</dbReference>
<dbReference type="PROSITE" id="PS50026">
    <property type="entry name" value="EGF_3"/>
    <property type="match status" value="8"/>
</dbReference>
<feature type="disulfide bond" evidence="12">
    <location>
        <begin position="411"/>
        <end position="420"/>
    </location>
</feature>
<dbReference type="EMBL" id="NEDP02004420">
    <property type="protein sequence ID" value="OWF45684.1"/>
    <property type="molecule type" value="Genomic_DNA"/>
</dbReference>
<evidence type="ECO:0000256" key="9">
    <source>
        <dbReference type="ARBA" id="ARBA00023136"/>
    </source>
</evidence>